<dbReference type="KEGG" id="vg:64868564"/>
<protein>
    <submittedName>
        <fullName evidence="1">Uncharacterized protein</fullName>
    </submittedName>
</protein>
<reference evidence="1 2" key="1">
    <citation type="submission" date="2018-03" db="EMBL/GenBank/DDBJ databases">
        <authorList>
            <person name="Terres M."/>
            <person name="Themann A.P."/>
            <person name="Wright B."/>
            <person name="Martinez M."/>
            <person name="Segura A."/>
            <person name="Grajeda J.L."/>
            <person name="Navarro-Ohara M."/>
            <person name="Castillo P."/>
            <person name="Jaramillo A."/>
            <person name="Rastegari A."/>
            <person name="Lopez C."/>
            <person name="Santillana N."/>
            <person name="Rubio S."/>
            <person name="Salmon J."/>
            <person name="Rojas L."/>
            <person name="Covarrubias P."/>
            <person name="Torres M."/>
            <person name="Farran E."/>
            <person name="Urias E."/>
            <person name="Llano M."/>
            <person name="Rosas-Acosta G."/>
            <person name="Serrano M.G."/>
            <person name="Buck G."/>
            <person name="Lee V."/>
            <person name="Wang Y."/>
            <person name="Carvalho R."/>
            <person name="Voegtly L."/>
            <person name="Shi R."/>
            <person name="Duckworth R."/>
            <person name="Johnson A."/>
            <person name="Loviza R."/>
            <person name="Walstead R."/>
            <person name="Shah Z."/>
            <person name="Kiflezghi M."/>
            <person name="Wade K."/>
            <person name="Bowman C.A."/>
            <person name="Russell D.A."/>
            <person name="Pope W.H."/>
            <person name="Jacobs-Sera D."/>
            <person name="Hatfull G.F."/>
        </authorList>
    </citation>
    <scope>NUCLEOTIDE SEQUENCE [LARGE SCALE GENOMIC DNA]</scope>
</reference>
<dbReference type="RefSeq" id="YP_010060702.1">
    <property type="nucleotide sequence ID" value="NC_054774.1"/>
</dbReference>
<evidence type="ECO:0000313" key="2">
    <source>
        <dbReference type="Proteomes" id="UP000240247"/>
    </source>
</evidence>
<proteinExistence type="predicted"/>
<evidence type="ECO:0000313" key="1">
    <source>
        <dbReference type="EMBL" id="AVP42114.1"/>
    </source>
</evidence>
<accession>A0A2P1N2H3</accession>
<gene>
    <name evidence="1" type="primary">78</name>
    <name evidence="1" type="ORF">SEA_NACA_78</name>
</gene>
<name>A0A2P1N2H3_9CAUD</name>
<organism evidence="1 2">
    <name type="scientific">Mycobacterium phage Naca</name>
    <dbReference type="NCBI Taxonomy" id="2126816"/>
    <lineage>
        <taxon>Viruses</taxon>
        <taxon>Duplodnaviria</taxon>
        <taxon>Heunggongvirae</taxon>
        <taxon>Uroviricota</taxon>
        <taxon>Caudoviricetes</taxon>
        <taxon>Benedictvirus</taxon>
        <taxon>Benedictvirus naca</taxon>
    </lineage>
</organism>
<dbReference type="GeneID" id="64868564"/>
<keyword evidence="2" id="KW-1185">Reference proteome</keyword>
<dbReference type="EMBL" id="MH020239">
    <property type="protein sequence ID" value="AVP42114.1"/>
    <property type="molecule type" value="Genomic_DNA"/>
</dbReference>
<sequence>MTAAVQAEPFLIREGSSLRTQDELDYIFVQDVEQIAQWSHPDDYERASDYLCEAELAIEEVDDWSREDLQHIAASAEGLLNDMGFYVEWNDGYVIYRDPDGDGPFPNGAPWKVRP</sequence>
<dbReference type="Proteomes" id="UP000240247">
    <property type="component" value="Segment"/>
</dbReference>